<dbReference type="eggNOG" id="COG5351">
    <property type="taxonomic scope" value="Bacteria"/>
</dbReference>
<gene>
    <name evidence="2" type="ORF">PPSIR1_22209</name>
</gene>
<dbReference type="Pfam" id="PF09937">
    <property type="entry name" value="DUF2169"/>
    <property type="match status" value="1"/>
</dbReference>
<sequence length="336" mass="37066">MWSLRNETPFAAERSWTRDRDGTHLWLVAVKATYVFEPGGALTLADEQREPLLEPEYRGEPGRTSLRYEADLGLPKPGTDVIVNALAHSPGGVPTPEVECVLEVADLRKRVLVRGPSTYSVGAFGARPSAPEPFVTRPITYEHAYGGSELDDPDPRRQFMDPRNPVGVGATNDPAKLHGRPAPSVFYPSGNPSQVGPAGFGAIARDWSPRRELAGTYDDAWSRSRRPLLPLDYSAEHQRCAPADQRTRERLRGGEAVTLINLSPEGALRFELPRVELHGEAKLRRALVPLSFAMSSVIIDIDRRALLLVWESARPVPSKDVEHLSWARVTLSPPVP</sequence>
<comment type="caution">
    <text evidence="2">The sequence shown here is derived from an EMBL/GenBank/DDBJ whole genome shotgun (WGS) entry which is preliminary data.</text>
</comment>
<dbReference type="Proteomes" id="UP000005801">
    <property type="component" value="Unassembled WGS sequence"/>
</dbReference>
<dbReference type="InterPro" id="IPR018683">
    <property type="entry name" value="DUF2169"/>
</dbReference>
<keyword evidence="3" id="KW-1185">Reference proteome</keyword>
<accession>A6FXT9</accession>
<dbReference type="AlphaFoldDB" id="A6FXT9"/>
<name>A6FXT9_9BACT</name>
<protein>
    <recommendedName>
        <fullName evidence="1">DUF2169 domain-containing protein</fullName>
    </recommendedName>
</protein>
<evidence type="ECO:0000313" key="3">
    <source>
        <dbReference type="Proteomes" id="UP000005801"/>
    </source>
</evidence>
<feature type="domain" description="DUF2169" evidence="1">
    <location>
        <begin position="22"/>
        <end position="310"/>
    </location>
</feature>
<dbReference type="OrthoDB" id="233093at2"/>
<reference evidence="2 3" key="1">
    <citation type="submission" date="2007-06" db="EMBL/GenBank/DDBJ databases">
        <authorList>
            <person name="Shimkets L."/>
            <person name="Ferriera S."/>
            <person name="Johnson J."/>
            <person name="Kravitz S."/>
            <person name="Beeson K."/>
            <person name="Sutton G."/>
            <person name="Rogers Y.-H."/>
            <person name="Friedman R."/>
            <person name="Frazier M."/>
            <person name="Venter J.C."/>
        </authorList>
    </citation>
    <scope>NUCLEOTIDE SEQUENCE [LARGE SCALE GENOMIC DNA]</scope>
    <source>
        <strain evidence="2 3">SIR-1</strain>
    </source>
</reference>
<proteinExistence type="predicted"/>
<dbReference type="RefSeq" id="WP_006969288.1">
    <property type="nucleotide sequence ID" value="NZ_ABCS01000002.1"/>
</dbReference>
<evidence type="ECO:0000313" key="2">
    <source>
        <dbReference type="EMBL" id="EDM81677.1"/>
    </source>
</evidence>
<evidence type="ECO:0000259" key="1">
    <source>
        <dbReference type="Pfam" id="PF09937"/>
    </source>
</evidence>
<dbReference type="STRING" id="391625.PPSIR1_22209"/>
<dbReference type="EMBL" id="ABCS01000002">
    <property type="protein sequence ID" value="EDM81677.1"/>
    <property type="molecule type" value="Genomic_DNA"/>
</dbReference>
<organism evidence="2 3">
    <name type="scientific">Plesiocystis pacifica SIR-1</name>
    <dbReference type="NCBI Taxonomy" id="391625"/>
    <lineage>
        <taxon>Bacteria</taxon>
        <taxon>Pseudomonadati</taxon>
        <taxon>Myxococcota</taxon>
        <taxon>Polyangia</taxon>
        <taxon>Nannocystales</taxon>
        <taxon>Nannocystaceae</taxon>
        <taxon>Plesiocystis</taxon>
    </lineage>
</organism>